<proteinExistence type="inferred from homology"/>
<sequence length="242" mass="27790">MIQIAIFSDIHGNLPALNAVLADIQSKNIYYKYCLGDLVDFAPWGNEVIELIKNEKIPCLMGNHDERIAFDLPIIPLEKHDAEETENRIIAIKHSKETITHENKLFLGQLPYLMQLDFKVKHKHWKIQLIHGSLESNEAYLYASEPNSTFEDIFFKTHADIIVMGHTHLPFIKDIDKKWAINTGSVGRSKKMCKDATYLLVELHEDRIHTEIIQVPFDIIAVAHEIKASGIPDFYAEFLLSE</sequence>
<keyword evidence="4" id="KW-1185">Reference proteome</keyword>
<dbReference type="PANTHER" id="PTHR42850:SF2">
    <property type="entry name" value="BLL5683 PROTEIN"/>
    <property type="match status" value="1"/>
</dbReference>
<reference evidence="3 4" key="1">
    <citation type="submission" date="2024-04" db="EMBL/GenBank/DDBJ databases">
        <title>WGS of bacteria from Torrens River.</title>
        <authorList>
            <person name="Wyrsch E.R."/>
            <person name="Drigo B."/>
        </authorList>
    </citation>
    <scope>NUCLEOTIDE SEQUENCE [LARGE SCALE GENOMIC DNA]</scope>
    <source>
        <strain evidence="3 4">TWI391</strain>
    </source>
</reference>
<dbReference type="InterPro" id="IPR050126">
    <property type="entry name" value="Ap4A_hydrolase"/>
</dbReference>
<dbReference type="RefSeq" id="WP_132843268.1">
    <property type="nucleotide sequence ID" value="NZ_JBDJLH010000005.1"/>
</dbReference>
<evidence type="ECO:0000256" key="1">
    <source>
        <dbReference type="ARBA" id="ARBA00008950"/>
    </source>
</evidence>
<evidence type="ECO:0000259" key="2">
    <source>
        <dbReference type="Pfam" id="PF12850"/>
    </source>
</evidence>
<dbReference type="Gene3D" id="3.60.21.10">
    <property type="match status" value="1"/>
</dbReference>
<dbReference type="InterPro" id="IPR029052">
    <property type="entry name" value="Metallo-depent_PP-like"/>
</dbReference>
<organism evidence="3 4">
    <name type="scientific">Sphingobacterium kitahiroshimense</name>
    <dbReference type="NCBI Taxonomy" id="470446"/>
    <lineage>
        <taxon>Bacteria</taxon>
        <taxon>Pseudomonadati</taxon>
        <taxon>Bacteroidota</taxon>
        <taxon>Sphingobacteriia</taxon>
        <taxon>Sphingobacteriales</taxon>
        <taxon>Sphingobacteriaceae</taxon>
        <taxon>Sphingobacterium</taxon>
    </lineage>
</organism>
<dbReference type="PIRSF" id="PIRSF000883">
    <property type="entry name" value="Pesterase_MJ0912"/>
    <property type="match status" value="1"/>
</dbReference>
<dbReference type="Pfam" id="PF12850">
    <property type="entry name" value="Metallophos_2"/>
    <property type="match status" value="1"/>
</dbReference>
<name>A0ABV0BMJ5_9SPHI</name>
<accession>A0ABV0BMJ5</accession>
<dbReference type="InterPro" id="IPR024654">
    <property type="entry name" value="Calcineurin-like_PHP_lpxH"/>
</dbReference>
<feature type="domain" description="Calcineurin-like phosphoesterase" evidence="2">
    <location>
        <begin position="3"/>
        <end position="205"/>
    </location>
</feature>
<gene>
    <name evidence="3" type="ORF">ABE541_02135</name>
</gene>
<comment type="similarity">
    <text evidence="1">Belongs to the metallophosphoesterase superfamily. YfcE family.</text>
</comment>
<dbReference type="SUPFAM" id="SSF56300">
    <property type="entry name" value="Metallo-dependent phosphatases"/>
    <property type="match status" value="1"/>
</dbReference>
<dbReference type="InterPro" id="IPR011152">
    <property type="entry name" value="Pesterase_MJ0912"/>
</dbReference>
<dbReference type="EMBL" id="JBDJNQ010000001">
    <property type="protein sequence ID" value="MEN5376050.1"/>
    <property type="molecule type" value="Genomic_DNA"/>
</dbReference>
<evidence type="ECO:0000313" key="4">
    <source>
        <dbReference type="Proteomes" id="UP001409291"/>
    </source>
</evidence>
<protein>
    <submittedName>
        <fullName evidence="3">Metallophosphoesterase</fullName>
    </submittedName>
</protein>
<comment type="caution">
    <text evidence="3">The sequence shown here is derived from an EMBL/GenBank/DDBJ whole genome shotgun (WGS) entry which is preliminary data.</text>
</comment>
<dbReference type="CDD" id="cd00838">
    <property type="entry name" value="MPP_superfamily"/>
    <property type="match status" value="1"/>
</dbReference>
<dbReference type="PANTHER" id="PTHR42850">
    <property type="entry name" value="METALLOPHOSPHOESTERASE"/>
    <property type="match status" value="1"/>
</dbReference>
<dbReference type="Proteomes" id="UP001409291">
    <property type="component" value="Unassembled WGS sequence"/>
</dbReference>
<evidence type="ECO:0000313" key="3">
    <source>
        <dbReference type="EMBL" id="MEN5376050.1"/>
    </source>
</evidence>